<sequence>MKTSDDFGMMEDRNDITLLEEELIQLAVKSSLVVPSENPTLISSVWTRKTYNPDSLRAQLRSI</sequence>
<dbReference type="Proteomes" id="UP000593568">
    <property type="component" value="Unassembled WGS sequence"/>
</dbReference>
<proteinExistence type="predicted"/>
<organism evidence="1 2">
    <name type="scientific">Gossypium trilobum</name>
    <dbReference type="NCBI Taxonomy" id="34281"/>
    <lineage>
        <taxon>Eukaryota</taxon>
        <taxon>Viridiplantae</taxon>
        <taxon>Streptophyta</taxon>
        <taxon>Embryophyta</taxon>
        <taxon>Tracheophyta</taxon>
        <taxon>Spermatophyta</taxon>
        <taxon>Magnoliopsida</taxon>
        <taxon>eudicotyledons</taxon>
        <taxon>Gunneridae</taxon>
        <taxon>Pentapetalae</taxon>
        <taxon>rosids</taxon>
        <taxon>malvids</taxon>
        <taxon>Malvales</taxon>
        <taxon>Malvaceae</taxon>
        <taxon>Malvoideae</taxon>
        <taxon>Gossypium</taxon>
    </lineage>
</organism>
<dbReference type="EMBL" id="JABEZW010000011">
    <property type="protein sequence ID" value="MBA0779465.1"/>
    <property type="molecule type" value="Genomic_DNA"/>
</dbReference>
<protein>
    <submittedName>
        <fullName evidence="1">Uncharacterized protein</fullName>
    </submittedName>
</protein>
<comment type="caution">
    <text evidence="1">The sequence shown here is derived from an EMBL/GenBank/DDBJ whole genome shotgun (WGS) entry which is preliminary data.</text>
</comment>
<name>A0A7J9F4F6_9ROSI</name>
<gene>
    <name evidence="1" type="ORF">Gotri_003715</name>
</gene>
<evidence type="ECO:0000313" key="2">
    <source>
        <dbReference type="Proteomes" id="UP000593568"/>
    </source>
</evidence>
<evidence type="ECO:0000313" key="1">
    <source>
        <dbReference type="EMBL" id="MBA0779465.1"/>
    </source>
</evidence>
<keyword evidence="2" id="KW-1185">Reference proteome</keyword>
<reference evidence="1 2" key="1">
    <citation type="journal article" date="2019" name="Genome Biol. Evol.">
        <title>Insights into the evolution of the New World diploid cottons (Gossypium, subgenus Houzingenia) based on genome sequencing.</title>
        <authorList>
            <person name="Grover C.E."/>
            <person name="Arick M.A. 2nd"/>
            <person name="Thrash A."/>
            <person name="Conover J.L."/>
            <person name="Sanders W.S."/>
            <person name="Peterson D.G."/>
            <person name="Frelichowski J.E."/>
            <person name="Scheffler J.A."/>
            <person name="Scheffler B.E."/>
            <person name="Wendel J.F."/>
        </authorList>
    </citation>
    <scope>NUCLEOTIDE SEQUENCE [LARGE SCALE GENOMIC DNA]</scope>
    <source>
        <strain evidence="1">8</strain>
        <tissue evidence="1">Leaf</tissue>
    </source>
</reference>
<accession>A0A7J9F4F6</accession>
<dbReference type="AlphaFoldDB" id="A0A7J9F4F6"/>